<evidence type="ECO:0000256" key="1">
    <source>
        <dbReference type="SAM" id="MobiDB-lite"/>
    </source>
</evidence>
<keyword evidence="2" id="KW-1133">Transmembrane helix</keyword>
<protein>
    <submittedName>
        <fullName evidence="3">Uncharacterized protein</fullName>
    </submittedName>
</protein>
<evidence type="ECO:0000313" key="3">
    <source>
        <dbReference type="EMBL" id="EKU45828.1"/>
    </source>
</evidence>
<sequence length="572" mass="58902">MSGSAAPSDDDPRTPTSASSGARSDLPGRARPGRNRFGTALTITILGIAALSIGVLLPNPFLFVPGSLAVGLGTGLVVHAITGRRAASAGTVFVLAVVLLAAPAVGKSTVTGSSVAWTAAVAGDDFTVVDGRIFTFAYSARDGRTQRSVRMLDPDDGSVVRSWSAEALQKPSITGDGGVVFTSAAVSTQASATTITMFDASGRRLWATPVSVEVNADIVVTAAAGGAANVVTCPRTQSGSDRQGCRLLTIDATGAVVDDRGVGFEWDRRDGTSWSDLPGRALPQATLVTDGRTGIDMYSPAAVGPLTTIPFAETVEDFGSRFAGDALITAERRGDQGCRVVARSVVTGAQVWSADVACTPMTDMRLWATTDDGGPLYLRLDELDERTVSVLALDPSTGELTRIAEAAYRSRGPHPPGTDDLVREATAGRFVVTATGGRLTSTAVWGAGAARGGGSVGGSTVTVTVPGIVDLPAVAGGDVLAVISDTSGGRQPWLTAHNPYLFSRWFDSLGEDAGSTSSESRPPGPQYLTVIDATTGKERSSTLFTSPITYFTVLPGGQTFAATEDGKIRVVS</sequence>
<keyword evidence="2" id="KW-0472">Membrane</keyword>
<reference evidence="3 4" key="1">
    <citation type="submission" date="2012-09" db="EMBL/GenBank/DDBJ databases">
        <title>Genome Sequence of Brevibacterium casei S18.</title>
        <authorList>
            <person name="Sharma R."/>
            <person name="Singh A."/>
            <person name="Jangir P.K."/>
        </authorList>
    </citation>
    <scope>NUCLEOTIDE SEQUENCE [LARGE SCALE GENOMIC DNA]</scope>
    <source>
        <strain evidence="3 4">S18</strain>
    </source>
</reference>
<dbReference type="InterPro" id="IPR011047">
    <property type="entry name" value="Quinoprotein_ADH-like_sf"/>
</dbReference>
<gene>
    <name evidence="3" type="ORF">C272_13728</name>
</gene>
<name>K9AEZ2_9MICO</name>
<dbReference type="SUPFAM" id="SSF51004">
    <property type="entry name" value="C-terminal (heme d1) domain of cytochrome cd1-nitrite reductase"/>
    <property type="match status" value="1"/>
</dbReference>
<dbReference type="InterPro" id="IPR011048">
    <property type="entry name" value="Haem_d1_sf"/>
</dbReference>
<feature type="transmembrane region" description="Helical" evidence="2">
    <location>
        <begin position="89"/>
        <end position="106"/>
    </location>
</feature>
<feature type="transmembrane region" description="Helical" evidence="2">
    <location>
        <begin position="63"/>
        <end position="82"/>
    </location>
</feature>
<evidence type="ECO:0000313" key="4">
    <source>
        <dbReference type="Proteomes" id="UP000009879"/>
    </source>
</evidence>
<organism evidence="3 4">
    <name type="scientific">Brevibacterium casei S18</name>
    <dbReference type="NCBI Taxonomy" id="1229781"/>
    <lineage>
        <taxon>Bacteria</taxon>
        <taxon>Bacillati</taxon>
        <taxon>Actinomycetota</taxon>
        <taxon>Actinomycetes</taxon>
        <taxon>Micrococcales</taxon>
        <taxon>Brevibacteriaceae</taxon>
        <taxon>Brevibacterium</taxon>
    </lineage>
</organism>
<proteinExistence type="predicted"/>
<dbReference type="RefSeq" id="WP_009380203.1">
    <property type="nucleotide sequence ID" value="NZ_AMSP01000013.1"/>
</dbReference>
<dbReference type="SUPFAM" id="SSF50998">
    <property type="entry name" value="Quinoprotein alcohol dehydrogenase-like"/>
    <property type="match status" value="1"/>
</dbReference>
<keyword evidence="2" id="KW-0812">Transmembrane</keyword>
<dbReference type="EMBL" id="AMSP01000013">
    <property type="protein sequence ID" value="EKU45828.1"/>
    <property type="molecule type" value="Genomic_DNA"/>
</dbReference>
<dbReference type="Proteomes" id="UP000009879">
    <property type="component" value="Unassembled WGS sequence"/>
</dbReference>
<evidence type="ECO:0000256" key="2">
    <source>
        <dbReference type="SAM" id="Phobius"/>
    </source>
</evidence>
<comment type="caution">
    <text evidence="3">The sequence shown here is derived from an EMBL/GenBank/DDBJ whole genome shotgun (WGS) entry which is preliminary data.</text>
</comment>
<keyword evidence="4" id="KW-1185">Reference proteome</keyword>
<dbReference type="AlphaFoldDB" id="K9AEZ2"/>
<feature type="transmembrane region" description="Helical" evidence="2">
    <location>
        <begin position="37"/>
        <end position="57"/>
    </location>
</feature>
<accession>K9AEZ2</accession>
<dbReference type="PATRIC" id="fig|1229781.4.peg.2754"/>
<feature type="region of interest" description="Disordered" evidence="1">
    <location>
        <begin position="1"/>
        <end position="33"/>
    </location>
</feature>